<dbReference type="OrthoDB" id="9807212at2"/>
<keyword evidence="2" id="KW-1133">Transmembrane helix</keyword>
<organism evidence="4 5">
    <name type="scientific">Methylacidimicrobium cyclopophantes</name>
    <dbReference type="NCBI Taxonomy" id="1041766"/>
    <lineage>
        <taxon>Bacteria</taxon>
        <taxon>Pseudomonadati</taxon>
        <taxon>Verrucomicrobiota</taxon>
        <taxon>Methylacidimicrobium</taxon>
    </lineage>
</organism>
<accession>A0A5E6M8B5</accession>
<evidence type="ECO:0000256" key="1">
    <source>
        <dbReference type="SAM" id="MobiDB-lite"/>
    </source>
</evidence>
<evidence type="ECO:0000313" key="4">
    <source>
        <dbReference type="EMBL" id="VVM05416.1"/>
    </source>
</evidence>
<keyword evidence="5" id="KW-1185">Reference proteome</keyword>
<feature type="domain" description="NAD-dependent epimerase/dehydratase" evidence="3">
    <location>
        <begin position="4"/>
        <end position="209"/>
    </location>
</feature>
<feature type="transmembrane region" description="Helical" evidence="2">
    <location>
        <begin position="249"/>
        <end position="269"/>
    </location>
</feature>
<dbReference type="SUPFAM" id="SSF51735">
    <property type="entry name" value="NAD(P)-binding Rossmann-fold domains"/>
    <property type="match status" value="1"/>
</dbReference>
<keyword evidence="2" id="KW-0472">Membrane</keyword>
<dbReference type="RefSeq" id="WP_142524654.1">
    <property type="nucleotide sequence ID" value="NZ_CABFUZ020000087.1"/>
</dbReference>
<dbReference type="AlphaFoldDB" id="A0A5E6M8B5"/>
<dbReference type="EC" id="1.6.99.3" evidence="4"/>
<dbReference type="GO" id="GO:0016491">
    <property type="term" value="F:oxidoreductase activity"/>
    <property type="evidence" value="ECO:0007669"/>
    <property type="project" value="UniProtKB-KW"/>
</dbReference>
<dbReference type="InterPro" id="IPR001509">
    <property type="entry name" value="Epimerase_deHydtase"/>
</dbReference>
<dbReference type="Pfam" id="PF01370">
    <property type="entry name" value="Epimerase"/>
    <property type="match status" value="1"/>
</dbReference>
<dbReference type="EMBL" id="CABFUZ020000087">
    <property type="protein sequence ID" value="VVM05416.1"/>
    <property type="molecule type" value="Genomic_DNA"/>
</dbReference>
<dbReference type="GO" id="GO:0044877">
    <property type="term" value="F:protein-containing complex binding"/>
    <property type="evidence" value="ECO:0007669"/>
    <property type="project" value="TreeGrafter"/>
</dbReference>
<dbReference type="InterPro" id="IPR051207">
    <property type="entry name" value="ComplexI_NDUFA9_subunit"/>
</dbReference>
<evidence type="ECO:0000259" key="3">
    <source>
        <dbReference type="Pfam" id="PF01370"/>
    </source>
</evidence>
<name>A0A5E6M8B5_9BACT</name>
<dbReference type="CDD" id="cd05271">
    <property type="entry name" value="NDUFA9_like_SDR_a"/>
    <property type="match status" value="1"/>
</dbReference>
<evidence type="ECO:0000256" key="2">
    <source>
        <dbReference type="SAM" id="Phobius"/>
    </source>
</evidence>
<dbReference type="PANTHER" id="PTHR12126:SF11">
    <property type="entry name" value="NADH DEHYDROGENASE [UBIQUINONE] 1 ALPHA SUBCOMPLEX SUBUNIT 9, MITOCHONDRIAL"/>
    <property type="match status" value="1"/>
</dbReference>
<dbReference type="InterPro" id="IPR036291">
    <property type="entry name" value="NAD(P)-bd_dom_sf"/>
</dbReference>
<keyword evidence="4" id="KW-0560">Oxidoreductase</keyword>
<comment type="caution">
    <text evidence="4">The sequence shown here is derived from an EMBL/GenBank/DDBJ whole genome shotgun (WGS) entry which is preliminary data.</text>
</comment>
<dbReference type="Proteomes" id="UP000381693">
    <property type="component" value="Unassembled WGS sequence"/>
</dbReference>
<evidence type="ECO:0000313" key="5">
    <source>
        <dbReference type="Proteomes" id="UP000381693"/>
    </source>
</evidence>
<proteinExistence type="predicted"/>
<feature type="region of interest" description="Disordered" evidence="1">
    <location>
        <begin position="363"/>
        <end position="383"/>
    </location>
</feature>
<gene>
    <name evidence="4" type="primary">E1.6.5.3</name>
    <name evidence="4" type="ORF">MAMC_00558</name>
</gene>
<protein>
    <submittedName>
        <fullName evidence="4">NADH dehydrogenase,E NADH dehydrogenase</fullName>
        <ecNumber evidence="4">1.6.99.3</ecNumber>
    </submittedName>
</protein>
<dbReference type="Gene3D" id="3.40.50.720">
    <property type="entry name" value="NAD(P)-binding Rossmann-like Domain"/>
    <property type="match status" value="1"/>
</dbReference>
<dbReference type="PANTHER" id="PTHR12126">
    <property type="entry name" value="NADH-UBIQUINONE OXIDOREDUCTASE 39 KDA SUBUNIT-RELATED"/>
    <property type="match status" value="1"/>
</dbReference>
<sequence length="383" mass="42367">MATVLVTGGTGFVGRHLVRRLVELGYRVRVLTRDAKRAAARLPEHTAFVEGSPLDPNVCRRACQGVDAVVHLVGILTEQREATYREAHVQATRLLLTAAKENGVRRWLHMSALGARPYAPSRYHQTKWTAEELVRSSDLHWTIFRPSIIYGPDDHFLTVFRDLFSQPLFRYFGLLPLPGGGASPLQPIAVQDVVAAFTRALVLPETIRKEYVLCGPDRMSLAEICGLLLENSHLSVFQIPSRTRLCLRLLLFTTLFLLFPVAALAGILGGFSPEAWSLLLSGWIALSLASVRPRPVLFLPIPWPVAHTLACCVEGIRSSLPIGREPLLMLEEGNTGDPSVAAKDLGLEFLPFRDGLSTLFPNRSRSSLQNQSTRSEQITHSTV</sequence>
<keyword evidence="2" id="KW-0812">Transmembrane</keyword>
<reference evidence="4" key="1">
    <citation type="submission" date="2019-09" db="EMBL/GenBank/DDBJ databases">
        <authorList>
            <person name="Cremers G."/>
        </authorList>
    </citation>
    <scope>NUCLEOTIDE SEQUENCE [LARGE SCALE GENOMIC DNA]</scope>
    <source>
        <strain evidence="4">3B</strain>
    </source>
</reference>